<dbReference type="EMBL" id="SRPY01000053">
    <property type="protein sequence ID" value="KAG5929539.1"/>
    <property type="molecule type" value="Genomic_DNA"/>
</dbReference>
<reference evidence="3" key="1">
    <citation type="journal article" date="2020" name="bioRxiv">
        <title>Whole genome comparisons of ergot fungi reveals the divergence and evolution of species within the genus Claviceps are the result of varying mechanisms driving genome evolution and host range expansion.</title>
        <authorList>
            <person name="Wyka S.A."/>
            <person name="Mondo S.J."/>
            <person name="Liu M."/>
            <person name="Dettman J."/>
            <person name="Nalam V."/>
            <person name="Broders K.D."/>
        </authorList>
    </citation>
    <scope>NUCLEOTIDE SEQUENCE</scope>
    <source>
        <strain evidence="3">CCC 489</strain>
    </source>
</reference>
<dbReference type="Gene3D" id="3.40.33.10">
    <property type="entry name" value="CAP"/>
    <property type="match status" value="1"/>
</dbReference>
<organism evidence="3 4">
    <name type="scientific">Claviceps africana</name>
    <dbReference type="NCBI Taxonomy" id="83212"/>
    <lineage>
        <taxon>Eukaryota</taxon>
        <taxon>Fungi</taxon>
        <taxon>Dikarya</taxon>
        <taxon>Ascomycota</taxon>
        <taxon>Pezizomycotina</taxon>
        <taxon>Sordariomycetes</taxon>
        <taxon>Hypocreomycetidae</taxon>
        <taxon>Hypocreales</taxon>
        <taxon>Clavicipitaceae</taxon>
        <taxon>Claviceps</taxon>
    </lineage>
</organism>
<gene>
    <name evidence="3" type="ORF">E4U42_005566</name>
</gene>
<feature type="compositionally biased region" description="Basic residues" evidence="1">
    <location>
        <begin position="48"/>
        <end position="59"/>
    </location>
</feature>
<name>A0A8K0JD12_9HYPO</name>
<proteinExistence type="predicted"/>
<evidence type="ECO:0000259" key="2">
    <source>
        <dbReference type="Pfam" id="PF00188"/>
    </source>
</evidence>
<comment type="caution">
    <text evidence="3">The sequence shown here is derived from an EMBL/GenBank/DDBJ whole genome shotgun (WGS) entry which is preliminary data.</text>
</comment>
<dbReference type="InterPro" id="IPR014044">
    <property type="entry name" value="CAP_dom"/>
</dbReference>
<dbReference type="OrthoDB" id="337038at2759"/>
<evidence type="ECO:0000256" key="1">
    <source>
        <dbReference type="SAM" id="MobiDB-lite"/>
    </source>
</evidence>
<keyword evidence="4" id="KW-1185">Reference proteome</keyword>
<protein>
    <recommendedName>
        <fullName evidence="2">SCP domain-containing protein</fullName>
    </recommendedName>
</protein>
<dbReference type="SUPFAM" id="SSF55797">
    <property type="entry name" value="PR-1-like"/>
    <property type="match status" value="1"/>
</dbReference>
<sequence length="135" mass="15011">MVTVTAAPSDEPQWETTEPFASAVLNSTNVLPPGAQRRRRGVEPDPRRLRKRPRRRRLPIRPLGGFPYGENLARGYPDVASSVAVWGEEAERYDDGGAGFAPETGHFTRLVWKKTTAAGCARRLCGRSGWYLVCE</sequence>
<evidence type="ECO:0000313" key="4">
    <source>
        <dbReference type="Proteomes" id="UP000811619"/>
    </source>
</evidence>
<dbReference type="Proteomes" id="UP000811619">
    <property type="component" value="Unassembled WGS sequence"/>
</dbReference>
<dbReference type="InterPro" id="IPR035940">
    <property type="entry name" value="CAP_sf"/>
</dbReference>
<feature type="region of interest" description="Disordered" evidence="1">
    <location>
        <begin position="1"/>
        <end position="62"/>
    </location>
</feature>
<feature type="domain" description="SCP" evidence="2">
    <location>
        <begin position="68"/>
        <end position="134"/>
    </location>
</feature>
<dbReference type="AlphaFoldDB" id="A0A8K0JD12"/>
<accession>A0A8K0JD12</accession>
<evidence type="ECO:0000313" key="3">
    <source>
        <dbReference type="EMBL" id="KAG5929539.1"/>
    </source>
</evidence>
<dbReference type="Pfam" id="PF00188">
    <property type="entry name" value="CAP"/>
    <property type="match status" value="1"/>
</dbReference>